<reference evidence="1 2" key="1">
    <citation type="submission" date="2016-05" db="EMBL/GenBank/DDBJ databases">
        <title>Comparative analysis of secretome profiles of manganese(II)-oxidizing ascomycete fungi.</title>
        <authorList>
            <consortium name="DOE Joint Genome Institute"/>
            <person name="Zeiner C.A."/>
            <person name="Purvine S.O."/>
            <person name="Zink E.M."/>
            <person name="Wu S."/>
            <person name="Pasa-Tolic L."/>
            <person name="Chaput D.L."/>
            <person name="Haridas S."/>
            <person name="Grigoriev I.V."/>
            <person name="Santelli C.M."/>
            <person name="Hansel C.M."/>
        </authorList>
    </citation>
    <scope>NUCLEOTIDE SEQUENCE [LARGE SCALE GENOMIC DNA]</scope>
    <source>
        <strain evidence="1 2">AP3s5-JAC2a</strain>
    </source>
</reference>
<dbReference type="InParanoid" id="A0A177CMK0"/>
<dbReference type="AlphaFoldDB" id="A0A177CMK0"/>
<gene>
    <name evidence="1" type="ORF">CC84DRAFT_525855</name>
</gene>
<proteinExistence type="predicted"/>
<dbReference type="GeneID" id="28770120"/>
<evidence type="ECO:0000313" key="1">
    <source>
        <dbReference type="EMBL" id="OAG07987.1"/>
    </source>
</evidence>
<keyword evidence="2" id="KW-1185">Reference proteome</keyword>
<sequence length="242" mass="25756">MQFNSSPACQPDCQVLQAATTWPAQFAESATHGGFLLALVVPEQDARSIVCRERDADGHAPETAATQCVSNTMTDRCSVSVADTGAGDALCCTTVCFWSSCVGKLEKCCATSSGALDRVVLFTTQPRRARRHRCSGRLSKGDDGTRFENAAGAESGSLQARPYTVDWPGGSIAPATVVVGRPRWNALRPSPQKLIPLVEPLGFSPTSFPFHPTIPVPARPRRPFAPTAAPDAVAFIPYALIL</sequence>
<name>A0A177CMK0_9PLEO</name>
<evidence type="ECO:0000313" key="2">
    <source>
        <dbReference type="Proteomes" id="UP000077069"/>
    </source>
</evidence>
<protein>
    <submittedName>
        <fullName evidence="1">Uncharacterized protein</fullName>
    </submittedName>
</protein>
<accession>A0A177CMK0</accession>
<dbReference type="EMBL" id="KV441550">
    <property type="protein sequence ID" value="OAG07987.1"/>
    <property type="molecule type" value="Genomic_DNA"/>
</dbReference>
<dbReference type="RefSeq" id="XP_018038352.1">
    <property type="nucleotide sequence ID" value="XM_018186634.1"/>
</dbReference>
<dbReference type="Proteomes" id="UP000077069">
    <property type="component" value="Unassembled WGS sequence"/>
</dbReference>
<organism evidence="1 2">
    <name type="scientific">Paraphaeosphaeria sporulosa</name>
    <dbReference type="NCBI Taxonomy" id="1460663"/>
    <lineage>
        <taxon>Eukaryota</taxon>
        <taxon>Fungi</taxon>
        <taxon>Dikarya</taxon>
        <taxon>Ascomycota</taxon>
        <taxon>Pezizomycotina</taxon>
        <taxon>Dothideomycetes</taxon>
        <taxon>Pleosporomycetidae</taxon>
        <taxon>Pleosporales</taxon>
        <taxon>Massarineae</taxon>
        <taxon>Didymosphaeriaceae</taxon>
        <taxon>Paraphaeosphaeria</taxon>
    </lineage>
</organism>